<proteinExistence type="predicted"/>
<protein>
    <submittedName>
        <fullName evidence="1">Uncharacterized protein</fullName>
    </submittedName>
</protein>
<keyword evidence="2" id="KW-1185">Reference proteome</keyword>
<accession>A0ABR2ISA4</accession>
<evidence type="ECO:0000313" key="1">
    <source>
        <dbReference type="EMBL" id="KAK8867725.1"/>
    </source>
</evidence>
<gene>
    <name evidence="1" type="ORF">PGQ11_006303</name>
</gene>
<organism evidence="1 2">
    <name type="scientific">Apiospora arundinis</name>
    <dbReference type="NCBI Taxonomy" id="335852"/>
    <lineage>
        <taxon>Eukaryota</taxon>
        <taxon>Fungi</taxon>
        <taxon>Dikarya</taxon>
        <taxon>Ascomycota</taxon>
        <taxon>Pezizomycotina</taxon>
        <taxon>Sordariomycetes</taxon>
        <taxon>Xylariomycetidae</taxon>
        <taxon>Amphisphaeriales</taxon>
        <taxon>Apiosporaceae</taxon>
        <taxon>Apiospora</taxon>
    </lineage>
</organism>
<comment type="caution">
    <text evidence="1">The sequence shown here is derived from an EMBL/GenBank/DDBJ whole genome shotgun (WGS) entry which is preliminary data.</text>
</comment>
<evidence type="ECO:0000313" key="2">
    <source>
        <dbReference type="Proteomes" id="UP001390339"/>
    </source>
</evidence>
<name>A0ABR2ISA4_9PEZI</name>
<sequence length="81" mass="9480">MNHPPPQYSAQSAPAPKLHEYTLRKKYRSQLKLKQSLDCKFGEGTWEVKLRKERWIVCSPKPMSSAELQSLDDDVYQHYDA</sequence>
<reference evidence="1 2" key="1">
    <citation type="journal article" date="2024" name="IMA Fungus">
        <title>Apiospora arundinis, a panoply of carbohydrate-active enzymes and secondary metabolites.</title>
        <authorList>
            <person name="Sorensen T."/>
            <person name="Petersen C."/>
            <person name="Muurmann A.T."/>
            <person name="Christiansen J.V."/>
            <person name="Brundto M.L."/>
            <person name="Overgaard C.K."/>
            <person name="Boysen A.T."/>
            <person name="Wollenberg R.D."/>
            <person name="Larsen T.O."/>
            <person name="Sorensen J.L."/>
            <person name="Nielsen K.L."/>
            <person name="Sondergaard T.E."/>
        </authorList>
    </citation>
    <scope>NUCLEOTIDE SEQUENCE [LARGE SCALE GENOMIC DNA]</scope>
    <source>
        <strain evidence="1 2">AAU 773</strain>
    </source>
</reference>
<dbReference type="Proteomes" id="UP001390339">
    <property type="component" value="Unassembled WGS sequence"/>
</dbReference>
<dbReference type="EMBL" id="JAPCWZ010000004">
    <property type="protein sequence ID" value="KAK8867725.1"/>
    <property type="molecule type" value="Genomic_DNA"/>
</dbReference>